<proteinExistence type="predicted"/>
<dbReference type="InterPro" id="IPR021731">
    <property type="entry name" value="AMIN_dom"/>
</dbReference>
<accession>A0A5C2HFA8</accession>
<dbReference type="KEGG" id="apai:APAC_2460"/>
<evidence type="ECO:0000259" key="1">
    <source>
        <dbReference type="Pfam" id="PF11741"/>
    </source>
</evidence>
<dbReference type="Proteomes" id="UP000322726">
    <property type="component" value="Chromosome"/>
</dbReference>
<dbReference type="AlphaFoldDB" id="A0A5C2HFA8"/>
<dbReference type="RefSeq" id="WP_130234402.1">
    <property type="nucleotide sequence ID" value="NZ_BMEF01000015.1"/>
</dbReference>
<keyword evidence="3" id="KW-1185">Reference proteome</keyword>
<gene>
    <name evidence="2" type="ORF">APAC_2460</name>
</gene>
<sequence length="247" mass="29017">MKKLSFLTLSVITAISLNARENPFEMTNAYEEEAARIIETNETAIHEAMSEASYIKEMQEKMQKPKVEDAVKKLIPVIKEEKPKEKVYTKKEVDTLINKTKKQTEYKTKQIVKKELEKELKTTKIEKPAQVVYVKPRPDIIDDELITKKILPFVDIEYNDEKFMIKTDSDISRKFTLDKDNKIIIDYKAKKNFYTKRDTLESKSFKKITVGNHKKENYYRVVIELNSKPSNFEVTYKDKLITISKTN</sequence>
<dbReference type="Pfam" id="PF11741">
    <property type="entry name" value="AMIN"/>
    <property type="match status" value="1"/>
</dbReference>
<reference evidence="2 3" key="3">
    <citation type="submission" date="2019-09" db="EMBL/GenBank/DDBJ databases">
        <title>Taxonomic note: a critical rebuttal of the proposed division of the genus Arcobacter into six genera, emended descriptions of Arcobacter anaerophilus and the genus Arcobacter, and an assessment of genus-level boundaries for Epsilonproteobacteria using in silico genomic comparator tools.</title>
        <authorList>
            <person name="On S.L.W."/>
            <person name="Miller W.G."/>
            <person name="Biggs P."/>
            <person name="Cornelius A."/>
            <person name="Vandamme P."/>
        </authorList>
    </citation>
    <scope>NUCLEOTIDE SEQUENCE [LARGE SCALE GENOMIC DNA]</scope>
    <source>
        <strain evidence="2 3">LMG 26638</strain>
    </source>
</reference>
<reference evidence="2 3" key="2">
    <citation type="submission" date="2019-09" db="EMBL/GenBank/DDBJ databases">
        <title>Complete genome sequencing of four Arcobacter species reveals a diverse suite of mobile elements.</title>
        <authorList>
            <person name="Miller W.G."/>
            <person name="Yee E."/>
            <person name="Bono J.L."/>
        </authorList>
    </citation>
    <scope>NUCLEOTIDE SEQUENCE [LARGE SCALE GENOMIC DNA]</scope>
    <source>
        <strain evidence="2 3">LMG 26638</strain>
    </source>
</reference>
<dbReference type="OrthoDB" id="5348882at2"/>
<reference evidence="3" key="1">
    <citation type="submission" date="2019-09" db="EMBL/GenBank/DDBJ databases">
        <title>Complete genome sequencing of four Arcobacter species reveals a diverse suite of mobile elements.</title>
        <authorList>
            <person name="On S.L.W."/>
            <person name="Miller W.G."/>
            <person name="Biggs P."/>
            <person name="Cornelius A."/>
            <person name="Vandamme P."/>
        </authorList>
    </citation>
    <scope>NUCLEOTIDE SEQUENCE [LARGE SCALE GENOMIC DNA]</scope>
    <source>
        <strain evidence="3">LMG 26638</strain>
    </source>
</reference>
<organism evidence="2 3">
    <name type="scientific">Malaciobacter pacificus</name>
    <dbReference type="NCBI Taxonomy" id="1080223"/>
    <lineage>
        <taxon>Bacteria</taxon>
        <taxon>Pseudomonadati</taxon>
        <taxon>Campylobacterota</taxon>
        <taxon>Epsilonproteobacteria</taxon>
        <taxon>Campylobacterales</taxon>
        <taxon>Arcobacteraceae</taxon>
        <taxon>Malaciobacter</taxon>
    </lineage>
</organism>
<evidence type="ECO:0000313" key="3">
    <source>
        <dbReference type="Proteomes" id="UP000322726"/>
    </source>
</evidence>
<name>A0A5C2HFA8_9BACT</name>
<feature type="domain" description="AMIN" evidence="1">
    <location>
        <begin position="166"/>
        <end position="235"/>
    </location>
</feature>
<protein>
    <submittedName>
        <fullName evidence="2">AMIN domain-containing protein</fullName>
    </submittedName>
</protein>
<dbReference type="EMBL" id="CP035928">
    <property type="protein sequence ID" value="QEP35514.1"/>
    <property type="molecule type" value="Genomic_DNA"/>
</dbReference>
<evidence type="ECO:0000313" key="2">
    <source>
        <dbReference type="EMBL" id="QEP35514.1"/>
    </source>
</evidence>